<name>A0A8S5PEZ5_9CAUD</name>
<sequence length="371" mass="41075">MLHLSKDFNLKEWISSVILLVPSRLPLLARAQKGSQLESDEISFYTTKQIPRTGVVKGQVEIGGTSIVVNEELANRLTEGYILMHADELIKVKSVDKSNKTLTVERGYANTPAALIKNDAVIKILSKAEAEGKITEDFHKLEKVRSTNVAQTFTKSIYVSKDAATLQKKNYIDMLQEERVGKIDEEGIEMNTTLYYGRKKISEDGRRTMGGWKEAITTDGGIVFGADKNLTEEQFENVLVAIASKQGKPTTIFLNAVTKAKTFKKFKNAVTATPDSQSNMKAGGILTGYLSDALGYELKFEIDECVQTGDIFIGVGEPIIHVMEDVEEKVDVLFQNCKEPSNSSVINETLKSTITSEFQNAYQDAYISNAC</sequence>
<dbReference type="Pfam" id="PF17236">
    <property type="entry name" value="SU10_MCP"/>
    <property type="match status" value="1"/>
</dbReference>
<protein>
    <submittedName>
        <fullName evidence="1">Uncharacterized protein</fullName>
    </submittedName>
</protein>
<dbReference type="EMBL" id="BK015412">
    <property type="protein sequence ID" value="DAE05546.1"/>
    <property type="molecule type" value="Genomic_DNA"/>
</dbReference>
<organism evidence="1">
    <name type="scientific">Podoviridae sp. ctuQh21</name>
    <dbReference type="NCBI Taxonomy" id="2825284"/>
    <lineage>
        <taxon>Viruses</taxon>
        <taxon>Duplodnaviria</taxon>
        <taxon>Heunggongvirae</taxon>
        <taxon>Uroviricota</taxon>
        <taxon>Caudoviricetes</taxon>
    </lineage>
</organism>
<evidence type="ECO:0000313" key="1">
    <source>
        <dbReference type="EMBL" id="DAE05546.1"/>
    </source>
</evidence>
<accession>A0A8S5PEZ5</accession>
<dbReference type="InterPro" id="IPR035198">
    <property type="entry name" value="SU10_MCP"/>
</dbReference>
<proteinExistence type="predicted"/>
<reference evidence="1" key="1">
    <citation type="journal article" date="2021" name="Proc. Natl. Acad. Sci. U.S.A.">
        <title>A Catalog of Tens of Thousands of Viruses from Human Metagenomes Reveals Hidden Associations with Chronic Diseases.</title>
        <authorList>
            <person name="Tisza M.J."/>
            <person name="Buck C.B."/>
        </authorList>
    </citation>
    <scope>NUCLEOTIDE SEQUENCE</scope>
    <source>
        <strain evidence="1">CtuQh21</strain>
    </source>
</reference>